<evidence type="ECO:0000256" key="2">
    <source>
        <dbReference type="ARBA" id="ARBA00022692"/>
    </source>
</evidence>
<name>A0A9Y4NMK9_9TELE</name>
<evidence type="ECO:0000313" key="12">
    <source>
        <dbReference type="RefSeq" id="XP_008299929.1"/>
    </source>
</evidence>
<accession>A0A9Y4NMK9</accession>
<proteinExistence type="inferred from homology"/>
<comment type="subcellular location">
    <subcellularLocation>
        <location evidence="6">Nucleus outer membrane</location>
        <topology evidence="6">Single-pass type IV membrane protein</topology>
    </subcellularLocation>
</comment>
<dbReference type="Proteomes" id="UP000694891">
    <property type="component" value="Unplaced"/>
</dbReference>
<evidence type="ECO:0000256" key="9">
    <source>
        <dbReference type="SAM" id="Phobius"/>
    </source>
</evidence>
<evidence type="ECO:0000256" key="1">
    <source>
        <dbReference type="ARBA" id="ARBA00008619"/>
    </source>
</evidence>
<dbReference type="GO" id="GO:0005640">
    <property type="term" value="C:nuclear outer membrane"/>
    <property type="evidence" value="ECO:0007669"/>
    <property type="project" value="UniProtKB-SubCell"/>
</dbReference>
<protein>
    <submittedName>
        <fullName evidence="12">Nesprin-2-like</fullName>
    </submittedName>
</protein>
<keyword evidence="5" id="KW-0539">Nucleus</keyword>
<dbReference type="PANTHER" id="PTHR21640:SF1">
    <property type="entry name" value="NESPRIN-4"/>
    <property type="match status" value="1"/>
</dbReference>
<evidence type="ECO:0000256" key="3">
    <source>
        <dbReference type="ARBA" id="ARBA00022989"/>
    </source>
</evidence>
<organism evidence="11 12">
    <name type="scientific">Stegastes partitus</name>
    <name type="common">bicolor damselfish</name>
    <dbReference type="NCBI Taxonomy" id="144197"/>
    <lineage>
        <taxon>Eukaryota</taxon>
        <taxon>Metazoa</taxon>
        <taxon>Chordata</taxon>
        <taxon>Craniata</taxon>
        <taxon>Vertebrata</taxon>
        <taxon>Euteleostomi</taxon>
        <taxon>Actinopterygii</taxon>
        <taxon>Neopterygii</taxon>
        <taxon>Teleostei</taxon>
        <taxon>Neoteleostei</taxon>
        <taxon>Acanthomorphata</taxon>
        <taxon>Ovalentaria</taxon>
        <taxon>Pomacentridae</taxon>
        <taxon>Stegastes</taxon>
    </lineage>
</organism>
<sequence>RYADESHVDNRPHPRCCHDDALPLFPDPAPSLSHDPAVKACSDWTTQRHQSDEQAEEEPTCREEAEQSGTSSSRARTSWTSLLPPALLSVLLALLAAFIWLLLEPPCHRSNGMRRSFHLMLRYVNGPPPT</sequence>
<feature type="region of interest" description="Disordered" evidence="8">
    <location>
        <begin position="27"/>
        <end position="78"/>
    </location>
</feature>
<feature type="topological domain" description="Cytoplasmic" evidence="7">
    <location>
        <begin position="1"/>
        <end position="80"/>
    </location>
</feature>
<dbReference type="PANTHER" id="PTHR21640">
    <property type="match status" value="1"/>
</dbReference>
<keyword evidence="4 7" id="KW-0472">Membrane</keyword>
<dbReference type="PROSITE" id="PS51049">
    <property type="entry name" value="KASH"/>
    <property type="match status" value="1"/>
</dbReference>
<dbReference type="AlphaFoldDB" id="A0A9Y4NMK9"/>
<evidence type="ECO:0000256" key="7">
    <source>
        <dbReference type="PROSITE-ProRule" id="PRU00385"/>
    </source>
</evidence>
<keyword evidence="11" id="KW-1185">Reference proteome</keyword>
<feature type="transmembrane region" description="Helical" evidence="9">
    <location>
        <begin position="82"/>
        <end position="103"/>
    </location>
</feature>
<evidence type="ECO:0000259" key="10">
    <source>
        <dbReference type="PROSITE" id="PS51049"/>
    </source>
</evidence>
<comment type="similarity">
    <text evidence="1">Belongs to the nesprin family.</text>
</comment>
<dbReference type="SMART" id="SM01249">
    <property type="entry name" value="KASH"/>
    <property type="match status" value="1"/>
</dbReference>
<feature type="topological domain" description="Perinuclear space" evidence="7">
    <location>
        <begin position="102"/>
        <end position="130"/>
    </location>
</feature>
<dbReference type="GeneID" id="103372143"/>
<evidence type="ECO:0000313" key="11">
    <source>
        <dbReference type="Proteomes" id="UP000694891"/>
    </source>
</evidence>
<feature type="domain" description="KASH" evidence="10">
    <location>
        <begin position="72"/>
        <end position="130"/>
    </location>
</feature>
<dbReference type="InterPro" id="IPR030268">
    <property type="entry name" value="SYNE4"/>
</dbReference>
<feature type="compositionally biased region" description="Low complexity" evidence="8">
    <location>
        <begin position="67"/>
        <end position="78"/>
    </location>
</feature>
<evidence type="ECO:0000256" key="6">
    <source>
        <dbReference type="ARBA" id="ARBA00046312"/>
    </source>
</evidence>
<keyword evidence="3 9" id="KW-1133">Transmembrane helix</keyword>
<evidence type="ECO:0000256" key="4">
    <source>
        <dbReference type="ARBA" id="ARBA00023136"/>
    </source>
</evidence>
<reference evidence="12" key="1">
    <citation type="submission" date="2025-08" db="UniProtKB">
        <authorList>
            <consortium name="RefSeq"/>
        </authorList>
    </citation>
    <scope>IDENTIFICATION</scope>
</reference>
<evidence type="ECO:0000256" key="8">
    <source>
        <dbReference type="SAM" id="MobiDB-lite"/>
    </source>
</evidence>
<dbReference type="GO" id="GO:0034993">
    <property type="term" value="C:meiotic nuclear membrane microtubule tethering complex"/>
    <property type="evidence" value="ECO:0007669"/>
    <property type="project" value="InterPro"/>
</dbReference>
<dbReference type="InterPro" id="IPR012315">
    <property type="entry name" value="KASH"/>
</dbReference>
<feature type="non-terminal residue" evidence="12">
    <location>
        <position position="1"/>
    </location>
</feature>
<gene>
    <name evidence="12" type="primary">LOC103372143</name>
</gene>
<evidence type="ECO:0000256" key="5">
    <source>
        <dbReference type="ARBA" id="ARBA00023242"/>
    </source>
</evidence>
<dbReference type="Pfam" id="PF10541">
    <property type="entry name" value="KASH"/>
    <property type="match status" value="1"/>
</dbReference>
<keyword evidence="2 7" id="KW-0812">Transmembrane</keyword>
<dbReference type="RefSeq" id="XP_008299929.1">
    <property type="nucleotide sequence ID" value="XM_008301707.1"/>
</dbReference>